<feature type="compositionally biased region" description="Basic and acidic residues" evidence="1">
    <location>
        <begin position="694"/>
        <end position="726"/>
    </location>
</feature>
<dbReference type="Pfam" id="PF24681">
    <property type="entry name" value="Kelch_KLHDC2_KLHL20_DRC7"/>
    <property type="match status" value="1"/>
</dbReference>
<feature type="compositionally biased region" description="Basic and acidic residues" evidence="1">
    <location>
        <begin position="13"/>
        <end position="25"/>
    </location>
</feature>
<feature type="region of interest" description="Disordered" evidence="1">
    <location>
        <begin position="658"/>
        <end position="736"/>
    </location>
</feature>
<sequence>MPEQGKGRKAKKEIKEANTGKLEKRQARRANAHRRVGLGEDGDAAYCAENVLPAKEEETEEEDEKEEAAEEDEGEKVEEESDAPAKEEVPQIEATVEAEDDEEIKDIKRTLRAQLLAWASDGSLPLAEQKRLVRQLLAQWHPDKNRHIAQVATNIFQFIQEEVQRILAQLRAEVGSEERKAAEAKQRQAQRAAEKSAKASALEASRREKQQRRGEVEEPAPDVAPDAQEWSLVVGHGPATCAYLRPWPRSHFSLTRNVDGRDDILLFGGEAYDGRELTFYSDLYRLDMGSIESGVPLPWEKLYSAVPSLPGPEARSAHQAFYWQGHLYIFGGEWSSRDQKRYRQFQDLWRLSPAPGKRWERLEAGGSMPSPRSGHRMAVVGDYGVLYGGFSEDKKRRASYLDDFYALHLPSHTWRLLPSERCSPKARAGCLLFAAASSVFLYGGSRPTRKGGDTLQVLEDLWCAKLGRAGAVWEQLATQGEGPGRRSGMCHCPLSEKEPLRRLVFGGVADHRVASTGADGTKRAAELAVFHQDIFLLDCTGTPRWERLWPRLAPALELPAVGGGCDAYQLALRGPTGEAAREAPRGRMAAACLVAQGSFWIFGGACESGPKQEVTLDDLWRLPLQMERKDDSVEVSCSDRWECVLPLSDRATVWFDDSDTDSEEEEAEQGISKAPGGTLVEVKNPGGGVLSKKQQKEEQKRQRMDLKRERQAEKCEEKTAKRDQKKEKQRQHAKQS</sequence>
<dbReference type="Gene3D" id="1.10.287.110">
    <property type="entry name" value="DnaJ domain"/>
    <property type="match status" value="1"/>
</dbReference>
<dbReference type="PANTHER" id="PTHR46063">
    <property type="entry name" value="KELCH DOMAIN-CONTAINING PROTEIN"/>
    <property type="match status" value="1"/>
</dbReference>
<evidence type="ECO:0008006" key="4">
    <source>
        <dbReference type="Google" id="ProtNLM"/>
    </source>
</evidence>
<accession>A0AA36HPV9</accession>
<dbReference type="AlphaFoldDB" id="A0AA36HPV9"/>
<evidence type="ECO:0000313" key="3">
    <source>
        <dbReference type="Proteomes" id="UP001178507"/>
    </source>
</evidence>
<feature type="compositionally biased region" description="Basic residues" evidence="1">
    <location>
        <begin position="727"/>
        <end position="736"/>
    </location>
</feature>
<feature type="compositionally biased region" description="Acidic residues" evidence="1">
    <location>
        <begin position="658"/>
        <end position="668"/>
    </location>
</feature>
<feature type="compositionally biased region" description="Basic and acidic residues" evidence="1">
    <location>
        <begin position="181"/>
        <end position="197"/>
    </location>
</feature>
<feature type="compositionally biased region" description="Basic and acidic residues" evidence="1">
    <location>
        <begin position="204"/>
        <end position="216"/>
    </location>
</feature>
<feature type="compositionally biased region" description="Acidic residues" evidence="1">
    <location>
        <begin position="57"/>
        <end position="82"/>
    </location>
</feature>
<dbReference type="EMBL" id="CAUJNA010000144">
    <property type="protein sequence ID" value="CAJ1372595.1"/>
    <property type="molecule type" value="Genomic_DNA"/>
</dbReference>
<proteinExistence type="predicted"/>
<organism evidence="2 3">
    <name type="scientific">Effrenium voratum</name>
    <dbReference type="NCBI Taxonomy" id="2562239"/>
    <lineage>
        <taxon>Eukaryota</taxon>
        <taxon>Sar</taxon>
        <taxon>Alveolata</taxon>
        <taxon>Dinophyceae</taxon>
        <taxon>Suessiales</taxon>
        <taxon>Symbiodiniaceae</taxon>
        <taxon>Effrenium</taxon>
    </lineage>
</organism>
<evidence type="ECO:0000313" key="2">
    <source>
        <dbReference type="EMBL" id="CAJ1372595.1"/>
    </source>
</evidence>
<comment type="caution">
    <text evidence="2">The sequence shown here is derived from an EMBL/GenBank/DDBJ whole genome shotgun (WGS) entry which is preliminary data.</text>
</comment>
<dbReference type="InterPro" id="IPR015915">
    <property type="entry name" value="Kelch-typ_b-propeller"/>
</dbReference>
<feature type="compositionally biased region" description="Basic residues" evidence="1">
    <location>
        <begin position="26"/>
        <end position="36"/>
    </location>
</feature>
<dbReference type="SUPFAM" id="SSF117281">
    <property type="entry name" value="Kelch motif"/>
    <property type="match status" value="1"/>
</dbReference>
<name>A0AA36HPV9_9DINO</name>
<dbReference type="InterPro" id="IPR036869">
    <property type="entry name" value="J_dom_sf"/>
</dbReference>
<dbReference type="PANTHER" id="PTHR46063:SF1">
    <property type="entry name" value="KELCH DOMAIN-CONTAINING PROTEIN 4"/>
    <property type="match status" value="1"/>
</dbReference>
<gene>
    <name evidence="2" type="ORF">EVOR1521_LOCUS2634</name>
</gene>
<feature type="region of interest" description="Disordered" evidence="1">
    <location>
        <begin position="1"/>
        <end position="100"/>
    </location>
</feature>
<feature type="region of interest" description="Disordered" evidence="1">
    <location>
        <begin position="181"/>
        <end position="228"/>
    </location>
</feature>
<dbReference type="Gene3D" id="2.120.10.80">
    <property type="entry name" value="Kelch-type beta propeller"/>
    <property type="match status" value="1"/>
</dbReference>
<dbReference type="Proteomes" id="UP001178507">
    <property type="component" value="Unassembled WGS sequence"/>
</dbReference>
<dbReference type="InterPro" id="IPR052588">
    <property type="entry name" value="Kelch_domain_protein"/>
</dbReference>
<reference evidence="2" key="1">
    <citation type="submission" date="2023-08" db="EMBL/GenBank/DDBJ databases">
        <authorList>
            <person name="Chen Y."/>
            <person name="Shah S."/>
            <person name="Dougan E. K."/>
            <person name="Thang M."/>
            <person name="Chan C."/>
        </authorList>
    </citation>
    <scope>NUCLEOTIDE SEQUENCE</scope>
</reference>
<keyword evidence="3" id="KW-1185">Reference proteome</keyword>
<evidence type="ECO:0000256" key="1">
    <source>
        <dbReference type="SAM" id="MobiDB-lite"/>
    </source>
</evidence>
<protein>
    <recommendedName>
        <fullName evidence="4">Kelch repeat-containing protein</fullName>
    </recommendedName>
</protein>